<keyword evidence="1" id="KW-0560">Oxidoreductase</keyword>
<dbReference type="InterPro" id="IPR036188">
    <property type="entry name" value="FAD/NAD-bd_sf"/>
</dbReference>
<dbReference type="SUPFAM" id="SSF51905">
    <property type="entry name" value="FAD/NAD(P)-binding domain"/>
    <property type="match status" value="1"/>
</dbReference>
<dbReference type="GO" id="GO:0050660">
    <property type="term" value="F:flavin adenine dinucleotide binding"/>
    <property type="evidence" value="ECO:0007669"/>
    <property type="project" value="TreeGrafter"/>
</dbReference>
<evidence type="ECO:0000313" key="3">
    <source>
        <dbReference type="Proteomes" id="UP000252582"/>
    </source>
</evidence>
<dbReference type="PRINTS" id="PR00368">
    <property type="entry name" value="FADPNR"/>
</dbReference>
<comment type="caution">
    <text evidence="2">The sequence shown here is derived from an EMBL/GenBank/DDBJ whole genome shotgun (WGS) entry which is preliminary data.</text>
</comment>
<dbReference type="AlphaFoldDB" id="A0A6I7HHY3"/>
<dbReference type="PANTHER" id="PTHR43539">
    <property type="entry name" value="FLAVIN-BINDING MONOOXYGENASE-LIKE PROTEIN (AFU_ORTHOLOGUE AFUA_4G09220)"/>
    <property type="match status" value="1"/>
</dbReference>
<gene>
    <name evidence="2" type="ORF">DFR48_11159</name>
</gene>
<dbReference type="InterPro" id="IPR050982">
    <property type="entry name" value="Auxin_biosynth/cation_transpt"/>
</dbReference>
<dbReference type="PANTHER" id="PTHR43539:SF78">
    <property type="entry name" value="FLAVIN-CONTAINING MONOOXYGENASE"/>
    <property type="match status" value="1"/>
</dbReference>
<sequence>MANMDTLPVAVIGAGPVGLAAAAHLLARGLEPVIFERGDAAGATIADWAHVRIFSPWEYNIDAAARGLLESVGWSMPQPDHIPTGGELIRDYLAPLAAHPSIAPRLQLKAEVVSVSRKDHSRLGSDDREDAPFVIVWRDGNGRRNTMLARAVIDASGTWIRPNPIGLDGLPVEGEVENADRIAYGIPDVLGAQRDRYAGCHTLVVGAGHSAINAALDLMALRDEKPDTRITWATRAGGVERLLGGGLGDELPGRGRLGLRAAEAIRSGHVTLRSPFAVRRIEASAGGLSVEAEENGRPVTLDVDRIVVATGFRPDLSILGELRLSLDPVVETTPKLAPLIDPNLHSCGTVRPHGVVELAHPEKDFYIVGMKSYGRAPTFLMTTGYEQVRSIVAELAGDHAAAREVRLKLPETGVCKTGSVLGDACCGSPLKTPEPATSGCGGPSKVDVTACCAADATAKSAGAGGCGCRR</sequence>
<reference evidence="2 3" key="1">
    <citation type="submission" date="2018-07" db="EMBL/GenBank/DDBJ databases">
        <title>Genomic Encyclopedia of Type Strains, Phase IV (KMG-IV): sequencing the most valuable type-strain genomes for metagenomic binning, comparative biology and taxonomic classification.</title>
        <authorList>
            <person name="Goeker M."/>
        </authorList>
    </citation>
    <scope>NUCLEOTIDE SEQUENCE [LARGE SCALE GENOMIC DNA]</scope>
    <source>
        <strain evidence="2 3">DSM 25528</strain>
    </source>
</reference>
<evidence type="ECO:0000313" key="2">
    <source>
        <dbReference type="EMBL" id="RCW21095.1"/>
    </source>
</evidence>
<dbReference type="PRINTS" id="PR00411">
    <property type="entry name" value="PNDRDTASEI"/>
</dbReference>
<dbReference type="Proteomes" id="UP000252582">
    <property type="component" value="Unassembled WGS sequence"/>
</dbReference>
<dbReference type="Pfam" id="PF13738">
    <property type="entry name" value="Pyr_redox_3"/>
    <property type="match status" value="1"/>
</dbReference>
<protein>
    <submittedName>
        <fullName evidence="2">Pyridine nucleotide-disulfide oxidoreductase</fullName>
    </submittedName>
</protein>
<proteinExistence type="predicted"/>
<keyword evidence="3" id="KW-1185">Reference proteome</keyword>
<evidence type="ECO:0000256" key="1">
    <source>
        <dbReference type="ARBA" id="ARBA00023002"/>
    </source>
</evidence>
<accession>A0A6I7HHY3</accession>
<organism evidence="2 3">
    <name type="scientific">Ciceribacter lividus</name>
    <dbReference type="NCBI Taxonomy" id="1197950"/>
    <lineage>
        <taxon>Bacteria</taxon>
        <taxon>Pseudomonadati</taxon>
        <taxon>Pseudomonadota</taxon>
        <taxon>Alphaproteobacteria</taxon>
        <taxon>Hyphomicrobiales</taxon>
        <taxon>Rhizobiaceae</taxon>
        <taxon>Ciceribacter</taxon>
    </lineage>
</organism>
<dbReference type="Gene3D" id="3.50.50.60">
    <property type="entry name" value="FAD/NAD(P)-binding domain"/>
    <property type="match status" value="1"/>
</dbReference>
<dbReference type="EMBL" id="QPIX01000011">
    <property type="protein sequence ID" value="RCW21095.1"/>
    <property type="molecule type" value="Genomic_DNA"/>
</dbReference>
<dbReference type="RefSeq" id="WP_170141923.1">
    <property type="nucleotide sequence ID" value="NZ_QPIX01000011.1"/>
</dbReference>
<dbReference type="GO" id="GO:0004497">
    <property type="term" value="F:monooxygenase activity"/>
    <property type="evidence" value="ECO:0007669"/>
    <property type="project" value="TreeGrafter"/>
</dbReference>
<name>A0A6I7HHY3_9HYPH</name>